<feature type="transmembrane region" description="Helical" evidence="1">
    <location>
        <begin position="31"/>
        <end position="49"/>
    </location>
</feature>
<evidence type="ECO:0000256" key="1">
    <source>
        <dbReference type="SAM" id="Phobius"/>
    </source>
</evidence>
<accession>A0A1S1HFQ5</accession>
<reference evidence="2 3" key="1">
    <citation type="submission" date="2016-09" db="EMBL/GenBank/DDBJ databases">
        <title>Metabolic pathway, cell adaptation mechanisms and a novel monoxygenase revealed through proteogenomic-transcription analysis of a Sphingomonas haloaromaticamans strain degrading the fungicide ortho-phenylphenol.</title>
        <authorList>
            <person name="Perruchon C."/>
            <person name="Papadopoulou E.S."/>
            <person name="Rousidou C."/>
            <person name="Vasileiadis S."/>
            <person name="Tanou G."/>
            <person name="Amoutzias G."/>
            <person name="Molassiotis A."/>
            <person name="Karpouzas D.G."/>
        </authorList>
    </citation>
    <scope>NUCLEOTIDE SEQUENCE [LARGE SCALE GENOMIC DNA]</scope>
    <source>
        <strain evidence="2 3">P3</strain>
    </source>
</reference>
<evidence type="ECO:0000313" key="2">
    <source>
        <dbReference type="EMBL" id="OHT20301.1"/>
    </source>
</evidence>
<proteinExistence type="predicted"/>
<dbReference type="AlphaFoldDB" id="A0A1S1HFQ5"/>
<keyword evidence="1" id="KW-0472">Membrane</keyword>
<dbReference type="InterPro" id="IPR011033">
    <property type="entry name" value="PRC_barrel-like_sf"/>
</dbReference>
<gene>
    <name evidence="2" type="ORF">BHE75_02298</name>
</gene>
<dbReference type="Proteomes" id="UP000179467">
    <property type="component" value="Unassembled WGS sequence"/>
</dbReference>
<feature type="transmembrane region" description="Helical" evidence="1">
    <location>
        <begin position="6"/>
        <end position="24"/>
    </location>
</feature>
<dbReference type="OrthoDB" id="7619970at2"/>
<keyword evidence="1" id="KW-1133">Transmembrane helix</keyword>
<comment type="caution">
    <text evidence="2">The sequence shown here is derived from an EMBL/GenBank/DDBJ whole genome shotgun (WGS) entry which is preliminary data.</text>
</comment>
<keyword evidence="3" id="KW-1185">Reference proteome</keyword>
<dbReference type="Gene3D" id="2.30.30.240">
    <property type="entry name" value="PRC-barrel domain"/>
    <property type="match status" value="1"/>
</dbReference>
<feature type="transmembrane region" description="Helical" evidence="1">
    <location>
        <begin position="55"/>
        <end position="74"/>
    </location>
</feature>
<dbReference type="EMBL" id="MIPT01000001">
    <property type="protein sequence ID" value="OHT20301.1"/>
    <property type="molecule type" value="Genomic_DNA"/>
</dbReference>
<protein>
    <recommendedName>
        <fullName evidence="4">PRC-barrel domain protein</fullName>
    </recommendedName>
</protein>
<dbReference type="SUPFAM" id="SSF50346">
    <property type="entry name" value="PRC-barrel domain"/>
    <property type="match status" value="1"/>
</dbReference>
<name>A0A1S1HFQ5_9SPHN</name>
<evidence type="ECO:0008006" key="4">
    <source>
        <dbReference type="Google" id="ProtNLM"/>
    </source>
</evidence>
<keyword evidence="1" id="KW-0812">Transmembrane</keyword>
<dbReference type="RefSeq" id="WP_070933916.1">
    <property type="nucleotide sequence ID" value="NZ_MIPT01000001.1"/>
</dbReference>
<evidence type="ECO:0000313" key="3">
    <source>
        <dbReference type="Proteomes" id="UP000179467"/>
    </source>
</evidence>
<organism evidence="2 3">
    <name type="scientific">Edaphosphingomonas haloaromaticamans</name>
    <dbReference type="NCBI Taxonomy" id="653954"/>
    <lineage>
        <taxon>Bacteria</taxon>
        <taxon>Pseudomonadati</taxon>
        <taxon>Pseudomonadota</taxon>
        <taxon>Alphaproteobacteria</taxon>
        <taxon>Sphingomonadales</taxon>
        <taxon>Rhizorhabdaceae</taxon>
        <taxon>Edaphosphingomonas</taxon>
    </lineage>
</organism>
<sequence>MEDIAGWIAPAATMVAAMMTAANLGSRITGWGFVVFTIGSVAWTVVAISTGQRNLLAANIFLSGVNLIGIWRWLGREARLDDGARAARRRSRAAAVPDLFAITAMEGQPLKGLDGAHLGSVAGATAEVASGRIAYLLVRIGGVAGIGESFRALGWDAVTPEGDGFRTALSEPALAALPEVDPACWPAAAADLPQPKMRGPS</sequence>